<feature type="compositionally biased region" description="Polar residues" evidence="3">
    <location>
        <begin position="272"/>
        <end position="287"/>
    </location>
</feature>
<dbReference type="SUPFAM" id="SSF52058">
    <property type="entry name" value="L domain-like"/>
    <property type="match status" value="1"/>
</dbReference>
<dbReference type="InterPro" id="IPR050216">
    <property type="entry name" value="LRR_domain-containing"/>
</dbReference>
<feature type="region of interest" description="Disordered" evidence="3">
    <location>
        <begin position="163"/>
        <end position="184"/>
    </location>
</feature>
<reference evidence="4" key="1">
    <citation type="submission" date="2021-12" db="EMBL/GenBank/DDBJ databases">
        <authorList>
            <person name="King R."/>
        </authorList>
    </citation>
    <scope>NUCLEOTIDE SEQUENCE</scope>
</reference>
<keyword evidence="2" id="KW-0677">Repeat</keyword>
<dbReference type="PANTHER" id="PTHR48051:SF54">
    <property type="entry name" value="LEUCINE-RICH REPEAT-CONTAINING PROTEIN"/>
    <property type="match status" value="1"/>
</dbReference>
<proteinExistence type="predicted"/>
<reference evidence="4" key="2">
    <citation type="submission" date="2022-10" db="EMBL/GenBank/DDBJ databases">
        <authorList>
            <consortium name="ENA_rothamsted_submissions"/>
            <consortium name="culmorum"/>
            <person name="King R."/>
        </authorList>
    </citation>
    <scope>NUCLEOTIDE SEQUENCE</scope>
</reference>
<dbReference type="Gene3D" id="3.80.10.10">
    <property type="entry name" value="Ribonuclease Inhibitor"/>
    <property type="match status" value="4"/>
</dbReference>
<keyword evidence="1" id="KW-0433">Leucine-rich repeat</keyword>
<evidence type="ECO:0000313" key="5">
    <source>
        <dbReference type="Proteomes" id="UP001153714"/>
    </source>
</evidence>
<feature type="compositionally biased region" description="Basic and acidic residues" evidence="3">
    <location>
        <begin position="163"/>
        <end position="176"/>
    </location>
</feature>
<keyword evidence="5" id="KW-1185">Reference proteome</keyword>
<sequence length="712" mass="78692">MGDTVTAHKYQEQHREGNSEVSRELRRRSRSASAATVQRNNSTEIVVQAYPDPDYKLDKSSISGAVLNTRAGDSALTYSARCPSVPVMVTWRDLRCHLAAVRMSWIRAAAMRVNPKLVSPAGALLALTRIDVANNELRSLPPDLFTLMSLRYLNAAQNKLEKLPREGDPFEEEPPKGRGKRVRPKVYSAPVLQELYLQDNRLEEIPSSLFSLPSLQTLDISNNKLRALPAAMWRAPALRDLSAALNHLRNLPTYEGQECGSPLPQSPCDVTPSANNSSSEQSVDATVSQSSSRSPSIERSECELLDDDDAPITIGNRTENTVCSAAKRAHEWRGEVEPEGGGGIGMGGGEGGSRLHSLNLSHNQFTCVPPPLACLAPSLARLNLAYNSLRSMSYVTSYPTGLRQLDLSHNEITCWPSLPQVESFGCNEGDPLSCYCPNGDGNSGRIRPRSGGSILSNNLLTRIQLTTDDDDSFDLEPKRDSSDDEWSRLVFPLLSMLDVSCNMLRNIPPGIHALANLAVLNISGNKDITELPPQMGLLSRLWNLSATGCSLQEPLRSMLRAGGRCRSADVVSYLKSVLHEARPYPKLKLMITGQQHWAKRMGNKGSRRNLSTVGVDIGTWVYEKQRYYSTHQYFLSRRSLYLAVWRATDGRKGLEGAISWLRSIQARAPGSPVIMVATHYDQVANVRSDKNISAKFFHHRVLSILTFIHINK</sequence>
<dbReference type="InterPro" id="IPR027417">
    <property type="entry name" value="P-loop_NTPase"/>
</dbReference>
<dbReference type="AlphaFoldDB" id="A0A9N9WER8"/>
<dbReference type="OrthoDB" id="10252328at2759"/>
<dbReference type="InterPro" id="IPR001611">
    <property type="entry name" value="Leu-rich_rpt"/>
</dbReference>
<organism evidence="4 5">
    <name type="scientific">Diatraea saccharalis</name>
    <name type="common">sugarcane borer</name>
    <dbReference type="NCBI Taxonomy" id="40085"/>
    <lineage>
        <taxon>Eukaryota</taxon>
        <taxon>Metazoa</taxon>
        <taxon>Ecdysozoa</taxon>
        <taxon>Arthropoda</taxon>
        <taxon>Hexapoda</taxon>
        <taxon>Insecta</taxon>
        <taxon>Pterygota</taxon>
        <taxon>Neoptera</taxon>
        <taxon>Endopterygota</taxon>
        <taxon>Lepidoptera</taxon>
        <taxon>Glossata</taxon>
        <taxon>Ditrysia</taxon>
        <taxon>Pyraloidea</taxon>
        <taxon>Crambidae</taxon>
        <taxon>Crambinae</taxon>
        <taxon>Diatraea</taxon>
    </lineage>
</organism>
<gene>
    <name evidence="4" type="ORF">DIATSA_LOCUS7621</name>
</gene>
<dbReference type="InterPro" id="IPR032675">
    <property type="entry name" value="LRR_dom_sf"/>
</dbReference>
<accession>A0A9N9WER8</accession>
<dbReference type="InterPro" id="IPR003591">
    <property type="entry name" value="Leu-rich_rpt_typical-subtyp"/>
</dbReference>
<dbReference type="Pfam" id="PF13855">
    <property type="entry name" value="LRR_8"/>
    <property type="match status" value="2"/>
</dbReference>
<name>A0A9N9WER8_9NEOP</name>
<dbReference type="Proteomes" id="UP001153714">
    <property type="component" value="Chromosome 20"/>
</dbReference>
<dbReference type="SMART" id="SM00364">
    <property type="entry name" value="LRR_BAC"/>
    <property type="match status" value="9"/>
</dbReference>
<dbReference type="Gene3D" id="3.40.50.300">
    <property type="entry name" value="P-loop containing nucleotide triphosphate hydrolases"/>
    <property type="match status" value="1"/>
</dbReference>
<dbReference type="SMART" id="SM00369">
    <property type="entry name" value="LRR_TYP"/>
    <property type="match status" value="7"/>
</dbReference>
<dbReference type="GO" id="GO:0005737">
    <property type="term" value="C:cytoplasm"/>
    <property type="evidence" value="ECO:0007669"/>
    <property type="project" value="TreeGrafter"/>
</dbReference>
<evidence type="ECO:0000256" key="1">
    <source>
        <dbReference type="ARBA" id="ARBA00022614"/>
    </source>
</evidence>
<dbReference type="PANTHER" id="PTHR48051">
    <property type="match status" value="1"/>
</dbReference>
<feature type="region of interest" description="Disordered" evidence="3">
    <location>
        <begin position="257"/>
        <end position="313"/>
    </location>
</feature>
<evidence type="ECO:0000313" key="4">
    <source>
        <dbReference type="EMBL" id="CAG9789929.1"/>
    </source>
</evidence>
<evidence type="ECO:0000256" key="3">
    <source>
        <dbReference type="SAM" id="MobiDB-lite"/>
    </source>
</evidence>
<dbReference type="GO" id="GO:0009966">
    <property type="term" value="P:regulation of signal transduction"/>
    <property type="evidence" value="ECO:0007669"/>
    <property type="project" value="UniProtKB-ARBA"/>
</dbReference>
<protein>
    <submittedName>
        <fullName evidence="4">Uncharacterized protein</fullName>
    </submittedName>
</protein>
<feature type="region of interest" description="Disordered" evidence="3">
    <location>
        <begin position="1"/>
        <end position="37"/>
    </location>
</feature>
<feature type="compositionally biased region" description="Basic and acidic residues" evidence="3">
    <location>
        <begin position="9"/>
        <end position="24"/>
    </location>
</feature>
<dbReference type="EMBL" id="OU893351">
    <property type="protein sequence ID" value="CAG9789929.1"/>
    <property type="molecule type" value="Genomic_DNA"/>
</dbReference>
<evidence type="ECO:0000256" key="2">
    <source>
        <dbReference type="ARBA" id="ARBA00022737"/>
    </source>
</evidence>